<dbReference type="Proteomes" id="UP001469553">
    <property type="component" value="Unassembled WGS sequence"/>
</dbReference>
<protein>
    <submittedName>
        <fullName evidence="1">Uncharacterized protein</fullName>
    </submittedName>
</protein>
<evidence type="ECO:0000313" key="1">
    <source>
        <dbReference type="EMBL" id="MEQ2312486.1"/>
    </source>
</evidence>
<keyword evidence="2" id="KW-1185">Reference proteome</keyword>
<organism evidence="1 2">
    <name type="scientific">Ameca splendens</name>
    <dbReference type="NCBI Taxonomy" id="208324"/>
    <lineage>
        <taxon>Eukaryota</taxon>
        <taxon>Metazoa</taxon>
        <taxon>Chordata</taxon>
        <taxon>Craniata</taxon>
        <taxon>Vertebrata</taxon>
        <taxon>Euteleostomi</taxon>
        <taxon>Actinopterygii</taxon>
        <taxon>Neopterygii</taxon>
        <taxon>Teleostei</taxon>
        <taxon>Neoteleostei</taxon>
        <taxon>Acanthomorphata</taxon>
        <taxon>Ovalentaria</taxon>
        <taxon>Atherinomorphae</taxon>
        <taxon>Cyprinodontiformes</taxon>
        <taxon>Goodeidae</taxon>
        <taxon>Ameca</taxon>
    </lineage>
</organism>
<sequence>MGNDMSRGLRSLGPWLDLLRCRWLPVGPVGSSLQLPGVSAIWPLGGSPGAFHCSSLGGLRLSWRRSFWDSRALGGLCMSVAHISSLSVLGPGGQVCGSSHSLLHIFKEEPYIHKCSHTYTLRCLDSGVNR</sequence>
<proteinExistence type="predicted"/>
<name>A0ABV1A2K4_9TELE</name>
<comment type="caution">
    <text evidence="1">The sequence shown here is derived from an EMBL/GenBank/DDBJ whole genome shotgun (WGS) entry which is preliminary data.</text>
</comment>
<accession>A0ABV1A2K4</accession>
<reference evidence="1 2" key="1">
    <citation type="submission" date="2021-06" db="EMBL/GenBank/DDBJ databases">
        <authorList>
            <person name="Palmer J.M."/>
        </authorList>
    </citation>
    <scope>NUCLEOTIDE SEQUENCE [LARGE SCALE GENOMIC DNA]</scope>
    <source>
        <strain evidence="1 2">AS_MEX2019</strain>
        <tissue evidence="1">Muscle</tissue>
    </source>
</reference>
<evidence type="ECO:0000313" key="2">
    <source>
        <dbReference type="Proteomes" id="UP001469553"/>
    </source>
</evidence>
<gene>
    <name evidence="1" type="ORF">AMECASPLE_031527</name>
</gene>
<dbReference type="EMBL" id="JAHRIP010079170">
    <property type="protein sequence ID" value="MEQ2312486.1"/>
    <property type="molecule type" value="Genomic_DNA"/>
</dbReference>